<dbReference type="Proteomes" id="UP000287651">
    <property type="component" value="Unassembled WGS sequence"/>
</dbReference>
<protein>
    <recommendedName>
        <fullName evidence="3">Retrotransposon gag domain-containing protein</fullName>
    </recommendedName>
</protein>
<sequence length="159" mass="17978">MRVEFPICEDGDPIGCISHDERYFRFHKTPEESMVDVVIVHLEGDAIRWYDWFEHMHDIPTRRKLKRRLGGRVFAINTPPAARVSYFCIFLLGPPFSALALGYCPSVLLPLSPRPFPEQDGMSSYSSPSSFYYSMTTTSQSIRVVDGASGAAKEADLRP</sequence>
<evidence type="ECO:0000313" key="1">
    <source>
        <dbReference type="EMBL" id="RRT83791.1"/>
    </source>
</evidence>
<dbReference type="EMBL" id="AMZH03000431">
    <property type="protein sequence ID" value="RRT83791.1"/>
    <property type="molecule type" value="Genomic_DNA"/>
</dbReference>
<comment type="caution">
    <text evidence="1">The sequence shown here is derived from an EMBL/GenBank/DDBJ whole genome shotgun (WGS) entry which is preliminary data.</text>
</comment>
<organism evidence="1 2">
    <name type="scientific">Ensete ventricosum</name>
    <name type="common">Abyssinian banana</name>
    <name type="synonym">Musa ensete</name>
    <dbReference type="NCBI Taxonomy" id="4639"/>
    <lineage>
        <taxon>Eukaryota</taxon>
        <taxon>Viridiplantae</taxon>
        <taxon>Streptophyta</taxon>
        <taxon>Embryophyta</taxon>
        <taxon>Tracheophyta</taxon>
        <taxon>Spermatophyta</taxon>
        <taxon>Magnoliopsida</taxon>
        <taxon>Liliopsida</taxon>
        <taxon>Zingiberales</taxon>
        <taxon>Musaceae</taxon>
        <taxon>Ensete</taxon>
    </lineage>
</organism>
<evidence type="ECO:0008006" key="3">
    <source>
        <dbReference type="Google" id="ProtNLM"/>
    </source>
</evidence>
<evidence type="ECO:0000313" key="2">
    <source>
        <dbReference type="Proteomes" id="UP000287651"/>
    </source>
</evidence>
<dbReference type="AlphaFoldDB" id="A0A427B5M7"/>
<accession>A0A427B5M7</accession>
<gene>
    <name evidence="1" type="ORF">B296_00003315</name>
</gene>
<reference evidence="1 2" key="1">
    <citation type="journal article" date="2014" name="Agronomy (Basel)">
        <title>A Draft Genome Sequence for Ensete ventricosum, the Drought-Tolerant Tree Against Hunger.</title>
        <authorList>
            <person name="Harrison J."/>
            <person name="Moore K.A."/>
            <person name="Paszkiewicz K."/>
            <person name="Jones T."/>
            <person name="Grant M."/>
            <person name="Ambacheew D."/>
            <person name="Muzemil S."/>
            <person name="Studholme D.J."/>
        </authorList>
    </citation>
    <scope>NUCLEOTIDE SEQUENCE [LARGE SCALE GENOMIC DNA]</scope>
</reference>
<proteinExistence type="predicted"/>
<name>A0A427B5M7_ENSVE</name>